<proteinExistence type="predicted"/>
<dbReference type="Proteomes" id="UP000886042">
    <property type="component" value="Unassembled WGS sequence"/>
</dbReference>
<comment type="caution">
    <text evidence="1">The sequence shown here is derived from an EMBL/GenBank/DDBJ whole genome shotgun (WGS) entry which is preliminary data.</text>
</comment>
<accession>A0A7C3G615</accession>
<dbReference type="InterPro" id="IPR021439">
    <property type="entry name" value="DUF3088"/>
</dbReference>
<name>A0A7C3G615_9PROT</name>
<reference evidence="1" key="1">
    <citation type="journal article" date="2020" name="mSystems">
        <title>Genome- and Community-Level Interaction Insights into Carbon Utilization and Element Cycling Functions of Hydrothermarchaeota in Hydrothermal Sediment.</title>
        <authorList>
            <person name="Zhou Z."/>
            <person name="Liu Y."/>
            <person name="Xu W."/>
            <person name="Pan J."/>
            <person name="Luo Z.H."/>
            <person name="Li M."/>
        </authorList>
    </citation>
    <scope>NUCLEOTIDE SEQUENCE [LARGE SCALE GENOMIC DNA]</scope>
    <source>
        <strain evidence="1">HyVt-489</strain>
    </source>
</reference>
<evidence type="ECO:0000313" key="1">
    <source>
        <dbReference type="EMBL" id="HFB55533.1"/>
    </source>
</evidence>
<gene>
    <name evidence="1" type="ORF">ENJ46_06370</name>
</gene>
<dbReference type="Pfam" id="PF11287">
    <property type="entry name" value="DUF3088"/>
    <property type="match status" value="1"/>
</dbReference>
<dbReference type="EMBL" id="DRMN01000410">
    <property type="protein sequence ID" value="HFB55533.1"/>
    <property type="molecule type" value="Genomic_DNA"/>
</dbReference>
<sequence>MGFIETKVKRVVKLMIRHCEDGRNNMHKPVLYLLAPGFEDHDRREYCPECAEMWGVLNYFPAIKEALEICYQPIARPRADLVKKLGDDNQNCPTLIFPKGYDIPDGVRVHEANGYVFLNNARAIGYYFSYAYGTPVPR</sequence>
<dbReference type="AlphaFoldDB" id="A0A7C3G615"/>
<protein>
    <submittedName>
        <fullName evidence="1">DUF3088 family protein</fullName>
    </submittedName>
</protein>
<organism evidence="1">
    <name type="scientific">Hellea balneolensis</name>
    <dbReference type="NCBI Taxonomy" id="287478"/>
    <lineage>
        <taxon>Bacteria</taxon>
        <taxon>Pseudomonadati</taxon>
        <taxon>Pseudomonadota</taxon>
        <taxon>Alphaproteobacteria</taxon>
        <taxon>Maricaulales</taxon>
        <taxon>Robiginitomaculaceae</taxon>
        <taxon>Hellea</taxon>
    </lineage>
</organism>